<evidence type="ECO:0000313" key="4">
    <source>
        <dbReference type="Proteomes" id="UP001338137"/>
    </source>
</evidence>
<dbReference type="PANTHER" id="PTHR23416:SF78">
    <property type="entry name" value="LIPOPOLYSACCHARIDE BIOSYNTHESIS O-ACETYL TRANSFERASE WBBJ-RELATED"/>
    <property type="match status" value="1"/>
</dbReference>
<dbReference type="Gene3D" id="2.160.10.10">
    <property type="entry name" value="Hexapeptide repeat proteins"/>
    <property type="match status" value="1"/>
</dbReference>
<evidence type="ECO:0000256" key="1">
    <source>
        <dbReference type="ARBA" id="ARBA00022679"/>
    </source>
</evidence>
<sequence>MIIRRMMTFVKVRMRKYLLDEIWLEDYVKMGMKIGENCSIQPGVVFDYTHCWLIKIGNNVTIAPQAYLLAHDASTKNLINMTKIGAITIEDGVFIGARALIMPGVTIGSNSIIGAGSVVTKSIPAGSIAVGNPAKVVSSVEAYLEKSRSLLKMSKNYDVTYTHMGNITALNKNKMYEELLDEIGFVV</sequence>
<dbReference type="PROSITE" id="PS00101">
    <property type="entry name" value="HEXAPEP_TRANSFERASES"/>
    <property type="match status" value="1"/>
</dbReference>
<dbReference type="Proteomes" id="UP001338137">
    <property type="component" value="Unassembled WGS sequence"/>
</dbReference>
<keyword evidence="1" id="KW-0808">Transferase</keyword>
<dbReference type="CDD" id="cd04647">
    <property type="entry name" value="LbH_MAT_like"/>
    <property type="match status" value="1"/>
</dbReference>
<comment type="caution">
    <text evidence="3">The sequence shown here is derived from an EMBL/GenBank/DDBJ whole genome shotgun (WGS) entry which is preliminary data.</text>
</comment>
<organism evidence="3 4">
    <name type="scientific">Paenibacillus alba</name>
    <dbReference type="NCBI Taxonomy" id="1197127"/>
    <lineage>
        <taxon>Bacteria</taxon>
        <taxon>Bacillati</taxon>
        <taxon>Bacillota</taxon>
        <taxon>Bacilli</taxon>
        <taxon>Bacillales</taxon>
        <taxon>Paenibacillaceae</taxon>
        <taxon>Paenibacillus</taxon>
    </lineage>
</organism>
<dbReference type="InterPro" id="IPR051159">
    <property type="entry name" value="Hexapeptide_acetyltransf"/>
</dbReference>
<dbReference type="GO" id="GO:0016746">
    <property type="term" value="F:acyltransferase activity"/>
    <property type="evidence" value="ECO:0007669"/>
    <property type="project" value="UniProtKB-KW"/>
</dbReference>
<evidence type="ECO:0000256" key="2">
    <source>
        <dbReference type="ARBA" id="ARBA00022737"/>
    </source>
</evidence>
<keyword evidence="4" id="KW-1185">Reference proteome</keyword>
<dbReference type="InterPro" id="IPR011004">
    <property type="entry name" value="Trimer_LpxA-like_sf"/>
</dbReference>
<gene>
    <name evidence="3" type="ORF">P4I72_12890</name>
</gene>
<protein>
    <submittedName>
        <fullName evidence="3">Acyltransferase</fullName>
    </submittedName>
</protein>
<name>A0ABU6G1I2_9BACL</name>
<dbReference type="SUPFAM" id="SSF51161">
    <property type="entry name" value="Trimeric LpxA-like enzymes"/>
    <property type="match status" value="1"/>
</dbReference>
<reference evidence="3 4" key="1">
    <citation type="submission" date="2023-03" db="EMBL/GenBank/DDBJ databases">
        <title>Bacillus Genome Sequencing.</title>
        <authorList>
            <person name="Dunlap C."/>
        </authorList>
    </citation>
    <scope>NUCLEOTIDE SEQUENCE [LARGE SCALE GENOMIC DNA]</scope>
    <source>
        <strain evidence="3 4">BD-533</strain>
    </source>
</reference>
<dbReference type="Pfam" id="PF00132">
    <property type="entry name" value="Hexapep"/>
    <property type="match status" value="1"/>
</dbReference>
<dbReference type="RefSeq" id="WP_326072308.1">
    <property type="nucleotide sequence ID" value="NZ_JARLKY010000026.1"/>
</dbReference>
<dbReference type="PANTHER" id="PTHR23416">
    <property type="entry name" value="SIALIC ACID SYNTHASE-RELATED"/>
    <property type="match status" value="1"/>
</dbReference>
<proteinExistence type="predicted"/>
<accession>A0ABU6G1I2</accession>
<dbReference type="EMBL" id="JARLKY010000026">
    <property type="protein sequence ID" value="MEC0228020.1"/>
    <property type="molecule type" value="Genomic_DNA"/>
</dbReference>
<keyword evidence="2" id="KW-0677">Repeat</keyword>
<dbReference type="InterPro" id="IPR018357">
    <property type="entry name" value="Hexapep_transf_CS"/>
</dbReference>
<evidence type="ECO:0000313" key="3">
    <source>
        <dbReference type="EMBL" id="MEC0228020.1"/>
    </source>
</evidence>
<keyword evidence="3" id="KW-0012">Acyltransferase</keyword>
<dbReference type="InterPro" id="IPR001451">
    <property type="entry name" value="Hexapep"/>
</dbReference>